<evidence type="ECO:0000313" key="1">
    <source>
        <dbReference type="EMBL" id="MDO3682203.1"/>
    </source>
</evidence>
<comment type="caution">
    <text evidence="1">The sequence shown here is derived from an EMBL/GenBank/DDBJ whole genome shotgun (WGS) entry which is preliminary data.</text>
</comment>
<protein>
    <submittedName>
        <fullName evidence="1">Uncharacterized protein</fullName>
    </submittedName>
</protein>
<reference evidence="1" key="1">
    <citation type="submission" date="2023-07" db="EMBL/GenBank/DDBJ databases">
        <authorList>
            <person name="Aktuganov G."/>
            <person name="Boyko T."/>
            <person name="Delegan Y."/>
            <person name="Galimzianova N."/>
            <person name="Gilvanova E."/>
            <person name="Korobov V."/>
            <person name="Kuzmina L."/>
            <person name="Melentiev A."/>
            <person name="Milman P."/>
            <person name="Ryabova A."/>
            <person name="Stupak E."/>
            <person name="Yasakov T."/>
            <person name="Zharikova N."/>
            <person name="Zhurenko E."/>
        </authorList>
    </citation>
    <scope>NUCLEOTIDE SEQUENCE</scope>
    <source>
        <strain evidence="1">IB-739</strain>
    </source>
</reference>
<dbReference type="EMBL" id="JAUMKJ010000123">
    <property type="protein sequence ID" value="MDO3682203.1"/>
    <property type="molecule type" value="Genomic_DNA"/>
</dbReference>
<proteinExistence type="predicted"/>
<accession>A0ABT8VMI8</accession>
<sequence>MKTSEVDPDLYKCKAISLADDETVLHGYYSYHSSGSHNDHSILVDEYDDEIGRVYANMYEINPYTICRNTGIKIKNDYLYEFDLVLYRNGLSKSELGYVDFDDFQKSYVLRTSLNYTSYKELRLFDLEKVGNIVLSHDDYKRMQKYSDEREVNHTPQPKVECRSTQRLNKLAKQFIPRN</sequence>
<name>A0ABT8VMI8_9BACL</name>
<dbReference type="Proteomes" id="UP001168883">
    <property type="component" value="Unassembled WGS sequence"/>
</dbReference>
<organism evidence="1 2">
    <name type="scientific">Paenibacillus ehimensis</name>
    <dbReference type="NCBI Taxonomy" id="79264"/>
    <lineage>
        <taxon>Bacteria</taxon>
        <taxon>Bacillati</taxon>
        <taxon>Bacillota</taxon>
        <taxon>Bacilli</taxon>
        <taxon>Bacillales</taxon>
        <taxon>Paenibacillaceae</taxon>
        <taxon>Paenibacillus</taxon>
    </lineage>
</organism>
<dbReference type="RefSeq" id="WP_302881627.1">
    <property type="nucleotide sequence ID" value="NZ_JAUMKJ010000123.1"/>
</dbReference>
<gene>
    <name evidence="1" type="ORF">Q3C12_35040</name>
</gene>
<evidence type="ECO:0000313" key="2">
    <source>
        <dbReference type="Proteomes" id="UP001168883"/>
    </source>
</evidence>
<keyword evidence="2" id="KW-1185">Reference proteome</keyword>